<dbReference type="Gene3D" id="3.20.20.80">
    <property type="entry name" value="Glycosidases"/>
    <property type="match status" value="1"/>
</dbReference>
<evidence type="ECO:0000256" key="6">
    <source>
        <dbReference type="ARBA" id="ARBA00022801"/>
    </source>
</evidence>
<gene>
    <name evidence="14" type="ORF">B0T21DRAFT_371562</name>
</gene>
<dbReference type="Pfam" id="PF00704">
    <property type="entry name" value="Glyco_hydro_18"/>
    <property type="match status" value="1"/>
</dbReference>
<comment type="caution">
    <text evidence="14">The sequence shown here is derived from an EMBL/GenBank/DDBJ whole genome shotgun (WGS) entry which is preliminary data.</text>
</comment>
<dbReference type="PROSITE" id="PS51910">
    <property type="entry name" value="GH18_2"/>
    <property type="match status" value="1"/>
</dbReference>
<evidence type="ECO:0000313" key="15">
    <source>
        <dbReference type="Proteomes" id="UP001172159"/>
    </source>
</evidence>
<evidence type="ECO:0000256" key="1">
    <source>
        <dbReference type="ARBA" id="ARBA00000822"/>
    </source>
</evidence>
<dbReference type="EMBL" id="JAUKTV010000010">
    <property type="protein sequence ID" value="KAK0726437.1"/>
    <property type="molecule type" value="Genomic_DNA"/>
</dbReference>
<evidence type="ECO:0000256" key="10">
    <source>
        <dbReference type="ARBA" id="ARBA00023326"/>
    </source>
</evidence>
<evidence type="ECO:0000256" key="12">
    <source>
        <dbReference type="RuleBase" id="RU004453"/>
    </source>
</evidence>
<accession>A0AA40B2R8</accession>
<keyword evidence="7" id="KW-0146">Chitin degradation</keyword>
<sequence length="247" mass="26799">MAFLYTIKAPTTNINFANAGDNCTLFPNSQLLSCPQIEEDIKICQSAHNKSLLLSIGGATYSEGGFSSPSEAVSFAGTVWSMFGPNTSSSSSSVFRPFGSAVIDGFDIDLEAGAQNMVDFVRELRRLMDTDKTKRYYLSGAPQCVFPDSAMGEMLNEVAFDFVSVQFYNNWCGVQNWKSGEETQSAFNFDVWDQWARQESKNKGVKVLLGVPGSATAAGTGYVSGDGLKGVIEYSRKFGSFGGVMAW</sequence>
<evidence type="ECO:0000256" key="4">
    <source>
        <dbReference type="ARBA" id="ARBA00022525"/>
    </source>
</evidence>
<dbReference type="GO" id="GO:0008061">
    <property type="term" value="F:chitin binding"/>
    <property type="evidence" value="ECO:0007669"/>
    <property type="project" value="UniProtKB-KW"/>
</dbReference>
<dbReference type="GO" id="GO:0005576">
    <property type="term" value="C:extracellular region"/>
    <property type="evidence" value="ECO:0007669"/>
    <property type="project" value="UniProtKB-SubCell"/>
</dbReference>
<evidence type="ECO:0000256" key="5">
    <source>
        <dbReference type="ARBA" id="ARBA00022669"/>
    </source>
</evidence>
<evidence type="ECO:0000256" key="2">
    <source>
        <dbReference type="ARBA" id="ARBA00004613"/>
    </source>
</evidence>
<dbReference type="InterPro" id="IPR001579">
    <property type="entry name" value="Glyco_hydro_18_chit_AS"/>
</dbReference>
<dbReference type="InterPro" id="IPR001223">
    <property type="entry name" value="Glyco_hydro18_cat"/>
</dbReference>
<dbReference type="PANTHER" id="PTHR45708:SF49">
    <property type="entry name" value="ENDOCHITINASE"/>
    <property type="match status" value="1"/>
</dbReference>
<evidence type="ECO:0000256" key="9">
    <source>
        <dbReference type="ARBA" id="ARBA00023295"/>
    </source>
</evidence>
<dbReference type="GO" id="GO:0008843">
    <property type="term" value="F:endochitinase activity"/>
    <property type="evidence" value="ECO:0007669"/>
    <property type="project" value="UniProtKB-EC"/>
</dbReference>
<dbReference type="SUPFAM" id="SSF51445">
    <property type="entry name" value="(Trans)glycosidases"/>
    <property type="match status" value="1"/>
</dbReference>
<protein>
    <recommendedName>
        <fullName evidence="3">chitinase</fullName>
        <ecNumber evidence="3">3.2.1.14</ecNumber>
    </recommendedName>
</protein>
<keyword evidence="9 11" id="KW-0326">Glycosidase</keyword>
<keyword evidence="10" id="KW-0624">Polysaccharide degradation</keyword>
<organism evidence="14 15">
    <name type="scientific">Apiosordaria backusii</name>
    <dbReference type="NCBI Taxonomy" id="314023"/>
    <lineage>
        <taxon>Eukaryota</taxon>
        <taxon>Fungi</taxon>
        <taxon>Dikarya</taxon>
        <taxon>Ascomycota</taxon>
        <taxon>Pezizomycotina</taxon>
        <taxon>Sordariomycetes</taxon>
        <taxon>Sordariomycetidae</taxon>
        <taxon>Sordariales</taxon>
        <taxon>Lasiosphaeriaceae</taxon>
        <taxon>Apiosordaria</taxon>
    </lineage>
</organism>
<evidence type="ECO:0000256" key="8">
    <source>
        <dbReference type="ARBA" id="ARBA00023277"/>
    </source>
</evidence>
<keyword evidence="6 11" id="KW-0378">Hydrolase</keyword>
<dbReference type="GO" id="GO:0000272">
    <property type="term" value="P:polysaccharide catabolic process"/>
    <property type="evidence" value="ECO:0007669"/>
    <property type="project" value="UniProtKB-KW"/>
</dbReference>
<reference evidence="14" key="1">
    <citation type="submission" date="2023-06" db="EMBL/GenBank/DDBJ databases">
        <title>Genome-scale phylogeny and comparative genomics of the fungal order Sordariales.</title>
        <authorList>
            <consortium name="Lawrence Berkeley National Laboratory"/>
            <person name="Hensen N."/>
            <person name="Bonometti L."/>
            <person name="Westerberg I."/>
            <person name="Brannstrom I.O."/>
            <person name="Guillou S."/>
            <person name="Cros-Aarteil S."/>
            <person name="Calhoun S."/>
            <person name="Haridas S."/>
            <person name="Kuo A."/>
            <person name="Mondo S."/>
            <person name="Pangilinan J."/>
            <person name="Riley R."/>
            <person name="Labutti K."/>
            <person name="Andreopoulos B."/>
            <person name="Lipzen A."/>
            <person name="Chen C."/>
            <person name="Yanf M."/>
            <person name="Daum C."/>
            <person name="Ng V."/>
            <person name="Clum A."/>
            <person name="Steindorff A."/>
            <person name="Ohm R."/>
            <person name="Martin F."/>
            <person name="Silar P."/>
            <person name="Natvig D."/>
            <person name="Lalanne C."/>
            <person name="Gautier V."/>
            <person name="Ament-Velasquez S.L."/>
            <person name="Kruys A."/>
            <person name="Hutchinson M.I."/>
            <person name="Powell A.J."/>
            <person name="Barry K."/>
            <person name="Miller A.N."/>
            <person name="Grigoriev I.V."/>
            <person name="Debuchy R."/>
            <person name="Gladieux P."/>
            <person name="Thoren M.H."/>
            <person name="Johannesson H."/>
        </authorList>
    </citation>
    <scope>NUCLEOTIDE SEQUENCE</scope>
    <source>
        <strain evidence="14">CBS 540.89</strain>
    </source>
</reference>
<comment type="similarity">
    <text evidence="12">Belongs to the glycosyl hydrolase 18 family.</text>
</comment>
<evidence type="ECO:0000313" key="14">
    <source>
        <dbReference type="EMBL" id="KAK0726437.1"/>
    </source>
</evidence>
<evidence type="ECO:0000259" key="13">
    <source>
        <dbReference type="PROSITE" id="PS51910"/>
    </source>
</evidence>
<evidence type="ECO:0000256" key="3">
    <source>
        <dbReference type="ARBA" id="ARBA00012729"/>
    </source>
</evidence>
<comment type="subcellular location">
    <subcellularLocation>
        <location evidence="2">Secreted</location>
    </subcellularLocation>
</comment>
<dbReference type="PROSITE" id="PS01095">
    <property type="entry name" value="GH18_1"/>
    <property type="match status" value="1"/>
</dbReference>
<name>A0AA40B2R8_9PEZI</name>
<comment type="catalytic activity">
    <reaction evidence="1">
        <text>Random endo-hydrolysis of N-acetyl-beta-D-glucosaminide (1-&gt;4)-beta-linkages in chitin and chitodextrins.</text>
        <dbReference type="EC" id="3.2.1.14"/>
    </reaction>
</comment>
<dbReference type="EC" id="3.2.1.14" evidence="3"/>
<proteinExistence type="inferred from homology"/>
<dbReference type="InterPro" id="IPR017853">
    <property type="entry name" value="GH"/>
</dbReference>
<dbReference type="AlphaFoldDB" id="A0AA40B2R8"/>
<dbReference type="Proteomes" id="UP001172159">
    <property type="component" value="Unassembled WGS sequence"/>
</dbReference>
<evidence type="ECO:0000256" key="11">
    <source>
        <dbReference type="RuleBase" id="RU000489"/>
    </source>
</evidence>
<dbReference type="GO" id="GO:0006032">
    <property type="term" value="P:chitin catabolic process"/>
    <property type="evidence" value="ECO:0007669"/>
    <property type="project" value="UniProtKB-KW"/>
</dbReference>
<keyword evidence="15" id="KW-1185">Reference proteome</keyword>
<dbReference type="PANTHER" id="PTHR45708">
    <property type="entry name" value="ENDOCHITINASE"/>
    <property type="match status" value="1"/>
</dbReference>
<keyword evidence="4" id="KW-0964">Secreted</keyword>
<keyword evidence="8" id="KW-0119">Carbohydrate metabolism</keyword>
<feature type="domain" description="GH18" evidence="13">
    <location>
        <begin position="1"/>
        <end position="247"/>
    </location>
</feature>
<dbReference type="InterPro" id="IPR050542">
    <property type="entry name" value="Glycosyl_Hydrlase18_Chitinase"/>
</dbReference>
<evidence type="ECO:0000256" key="7">
    <source>
        <dbReference type="ARBA" id="ARBA00023024"/>
    </source>
</evidence>
<keyword evidence="5" id="KW-0147">Chitin-binding</keyword>